<proteinExistence type="predicted"/>
<dbReference type="RefSeq" id="WP_122889957.1">
    <property type="nucleotide sequence ID" value="NZ_CP045723.1"/>
</dbReference>
<keyword evidence="2" id="KW-1185">Reference proteome</keyword>
<dbReference type="Proteomes" id="UP000315469">
    <property type="component" value="Unassembled WGS sequence"/>
</dbReference>
<dbReference type="EMBL" id="VHJB01000090">
    <property type="protein sequence ID" value="TPV30143.1"/>
    <property type="molecule type" value="Genomic_DNA"/>
</dbReference>
<evidence type="ECO:0000313" key="1">
    <source>
        <dbReference type="EMBL" id="TPV30143.1"/>
    </source>
</evidence>
<dbReference type="GeneID" id="90523591"/>
<accession>A0ABY2ZBP8</accession>
<gene>
    <name evidence="1" type="ORF">FJW02_20840</name>
</gene>
<protein>
    <submittedName>
        <fullName evidence="1">Uncharacterized protein</fullName>
    </submittedName>
</protein>
<organism evidence="1 2">
    <name type="scientific">Pantoea eucalypti</name>
    <dbReference type="NCBI Taxonomy" id="470933"/>
    <lineage>
        <taxon>Bacteria</taxon>
        <taxon>Pseudomonadati</taxon>
        <taxon>Pseudomonadota</taxon>
        <taxon>Gammaproteobacteria</taxon>
        <taxon>Enterobacterales</taxon>
        <taxon>Erwiniaceae</taxon>
        <taxon>Pantoea</taxon>
    </lineage>
</organism>
<sequence>MPRENKHLKLEELEAYAYVNGAELSFYPPTGVFTMRDRQNSETWVWVINPYTQERVKRVRELDKSSWIFALQDALARLKNAGEALPQMKSDEKS</sequence>
<evidence type="ECO:0000313" key="2">
    <source>
        <dbReference type="Proteomes" id="UP000315469"/>
    </source>
</evidence>
<reference evidence="1 2" key="1">
    <citation type="submission" date="2019-06" db="EMBL/GenBank/DDBJ databases">
        <title>Taxogenomics and systematics of the genus Pantoea.</title>
        <authorList>
            <person name="Tambong J.T."/>
        </authorList>
    </citation>
    <scope>NUCLEOTIDE SEQUENCE [LARGE SCALE GENOMIC DNA]</scope>
    <source>
        <strain evidence="1 2">LMG 24197</strain>
    </source>
</reference>
<comment type="caution">
    <text evidence="1">The sequence shown here is derived from an EMBL/GenBank/DDBJ whole genome shotgun (WGS) entry which is preliminary data.</text>
</comment>
<name>A0ABY2ZBP8_9GAMM</name>